<dbReference type="InterPro" id="IPR001387">
    <property type="entry name" value="Cro/C1-type_HTH"/>
</dbReference>
<reference evidence="3 4" key="1">
    <citation type="journal article" date="2015" name="Nature">
        <title>rRNA introns, odd ribosomes, and small enigmatic genomes across a large radiation of phyla.</title>
        <authorList>
            <person name="Brown C.T."/>
            <person name="Hug L.A."/>
            <person name="Thomas B.C."/>
            <person name="Sharon I."/>
            <person name="Castelle C.J."/>
            <person name="Singh A."/>
            <person name="Wilkins M.J."/>
            <person name="Williams K.H."/>
            <person name="Banfield J.F."/>
        </authorList>
    </citation>
    <scope>NUCLEOTIDE SEQUENCE [LARGE SCALE GENOMIC DNA]</scope>
</reference>
<dbReference type="SUPFAM" id="SSF47413">
    <property type="entry name" value="lambda repressor-like DNA-binding domains"/>
    <property type="match status" value="1"/>
</dbReference>
<dbReference type="SMART" id="SM00530">
    <property type="entry name" value="HTH_XRE"/>
    <property type="match status" value="1"/>
</dbReference>
<accession>A0A0G0LTR3</accession>
<dbReference type="InterPro" id="IPR050807">
    <property type="entry name" value="TransReg_Diox_bact_type"/>
</dbReference>
<dbReference type="PANTHER" id="PTHR46797:SF1">
    <property type="entry name" value="METHYLPHOSPHONATE SYNTHASE"/>
    <property type="match status" value="1"/>
</dbReference>
<evidence type="ECO:0000313" key="4">
    <source>
        <dbReference type="Proteomes" id="UP000034932"/>
    </source>
</evidence>
<name>A0A0G0LTR3_9BACT</name>
<dbReference type="GO" id="GO:0003677">
    <property type="term" value="F:DNA binding"/>
    <property type="evidence" value="ECO:0007669"/>
    <property type="project" value="UniProtKB-KW"/>
</dbReference>
<dbReference type="CDD" id="cd00093">
    <property type="entry name" value="HTH_XRE"/>
    <property type="match status" value="1"/>
</dbReference>
<dbReference type="AlphaFoldDB" id="A0A0G0LTR3"/>
<organism evidence="3 4">
    <name type="scientific">Candidatus Woesebacteria bacterium GW2011_GWB1_39_10b</name>
    <dbReference type="NCBI Taxonomy" id="1618573"/>
    <lineage>
        <taxon>Bacteria</taxon>
        <taxon>Candidatus Woeseibacteriota</taxon>
    </lineage>
</organism>
<evidence type="ECO:0000259" key="2">
    <source>
        <dbReference type="PROSITE" id="PS50943"/>
    </source>
</evidence>
<evidence type="ECO:0000313" key="3">
    <source>
        <dbReference type="EMBL" id="KKQ94417.1"/>
    </source>
</evidence>
<sequence>MSKISYKKIKEGLRTGKLIDYDDLFASYPNERQKRIKERARYLMAAWELRKLRQKARLSQQALAKKMDVKREFISRIESGEQNVTIATLYKIADAVGKEFKFTFK</sequence>
<dbReference type="GO" id="GO:0005829">
    <property type="term" value="C:cytosol"/>
    <property type="evidence" value="ECO:0007669"/>
    <property type="project" value="TreeGrafter"/>
</dbReference>
<dbReference type="STRING" id="1618573.UT19_C0002G0059"/>
<dbReference type="PROSITE" id="PS50943">
    <property type="entry name" value="HTH_CROC1"/>
    <property type="match status" value="1"/>
</dbReference>
<comment type="caution">
    <text evidence="3">The sequence shown here is derived from an EMBL/GenBank/DDBJ whole genome shotgun (WGS) entry which is preliminary data.</text>
</comment>
<dbReference type="GO" id="GO:0003700">
    <property type="term" value="F:DNA-binding transcription factor activity"/>
    <property type="evidence" value="ECO:0007669"/>
    <property type="project" value="TreeGrafter"/>
</dbReference>
<feature type="domain" description="HTH cro/C1-type" evidence="2">
    <location>
        <begin position="49"/>
        <end position="104"/>
    </location>
</feature>
<gene>
    <name evidence="3" type="ORF">UT19_C0002G0059</name>
</gene>
<keyword evidence="1" id="KW-0238">DNA-binding</keyword>
<dbReference type="Gene3D" id="1.10.260.40">
    <property type="entry name" value="lambda repressor-like DNA-binding domains"/>
    <property type="match status" value="1"/>
</dbReference>
<protein>
    <recommendedName>
        <fullName evidence="2">HTH cro/C1-type domain-containing protein</fullName>
    </recommendedName>
</protein>
<dbReference type="Proteomes" id="UP000034932">
    <property type="component" value="Unassembled WGS sequence"/>
</dbReference>
<evidence type="ECO:0000256" key="1">
    <source>
        <dbReference type="ARBA" id="ARBA00023125"/>
    </source>
</evidence>
<dbReference type="EMBL" id="LBVW01000002">
    <property type="protein sequence ID" value="KKQ94417.1"/>
    <property type="molecule type" value="Genomic_DNA"/>
</dbReference>
<dbReference type="Pfam" id="PF01381">
    <property type="entry name" value="HTH_3"/>
    <property type="match status" value="1"/>
</dbReference>
<proteinExistence type="predicted"/>
<dbReference type="PANTHER" id="PTHR46797">
    <property type="entry name" value="HTH-TYPE TRANSCRIPTIONAL REGULATOR"/>
    <property type="match status" value="1"/>
</dbReference>
<dbReference type="InterPro" id="IPR010982">
    <property type="entry name" value="Lambda_DNA-bd_dom_sf"/>
</dbReference>